<gene>
    <name evidence="3" type="ORF">TTHERM_000151909</name>
</gene>
<accession>W7X1E2</accession>
<keyword evidence="1" id="KW-0175">Coiled coil</keyword>
<dbReference type="RefSeq" id="XP_012654452.1">
    <property type="nucleotide sequence ID" value="XM_012798998.1"/>
</dbReference>
<evidence type="ECO:0000313" key="3">
    <source>
        <dbReference type="EMBL" id="EWS73055.1"/>
    </source>
</evidence>
<feature type="compositionally biased region" description="Basic and acidic residues" evidence="2">
    <location>
        <begin position="203"/>
        <end position="215"/>
    </location>
</feature>
<evidence type="ECO:0000256" key="2">
    <source>
        <dbReference type="SAM" id="MobiDB-lite"/>
    </source>
</evidence>
<dbReference type="InParanoid" id="W7X1E2"/>
<sequence>MSFVSLVSNFPPIMESQQQIMNGKQQQIQPNSYLKLHQPLLLDNKQANGIQQTEINYDSSKKPYQMPYSNPLQICQQNNIVSPLKINDYKQPVPIQQSSVPMVIYPSYYQNSVPTTTQQITNNAQPNIYPVIYTTSTPNIYNNNYVCTTSTQYQNSYYNYPSYQWIPKYQCYNQANQLCVQQQQTVTMQKVIQNVNSQTQKPESPERINKLRSSEENSIVKTENQDDQLKIQLFNQTQFKNESVKIENSQDQDNLPEKSQIKLNKQVRSNVKQRILSKFQKSKQSSIIATNQDQQTLSLQNKSLVNNKMNDLPNLKKQLKNSPNENTFQDKNKFEKQISQNQIEKEQHFQIQKLQLPLSSINSKQQNSPNKNILNINSESSQPQIQIQNSTNSYQNNQNQIEGQDDTSQTTLINENKNENKKQLQPSKECELQFEQNKQALENIKNDVMQIEEQNAQSLVSQKNSEKKCGKNYDLIKQEINRLQKKIHKILLQGLCSQTDNYLKVIEQKIESQRQRFFQNLTLNDFIFQFQKFLCVKLGQEQNKYKQCERIIEKMMTKFTNSQEFLNYVINNQILSSQFIKFIIQPIEKYTNQIDPQDQQEFQDLINNYTKKVFQHITELEYLQI</sequence>
<name>W7X1E2_TETTS</name>
<feature type="region of interest" description="Disordered" evidence="2">
    <location>
        <begin position="196"/>
        <end position="222"/>
    </location>
</feature>
<evidence type="ECO:0000256" key="1">
    <source>
        <dbReference type="SAM" id="Coils"/>
    </source>
</evidence>
<dbReference type="AlphaFoldDB" id="W7X1E2"/>
<keyword evidence="4" id="KW-1185">Reference proteome</keyword>
<protein>
    <submittedName>
        <fullName evidence="3">Uncharacterized protein</fullName>
    </submittedName>
</protein>
<dbReference type="GeneID" id="24437572"/>
<organism evidence="3 4">
    <name type="scientific">Tetrahymena thermophila (strain SB210)</name>
    <dbReference type="NCBI Taxonomy" id="312017"/>
    <lineage>
        <taxon>Eukaryota</taxon>
        <taxon>Sar</taxon>
        <taxon>Alveolata</taxon>
        <taxon>Ciliophora</taxon>
        <taxon>Intramacronucleata</taxon>
        <taxon>Oligohymenophorea</taxon>
        <taxon>Hymenostomatida</taxon>
        <taxon>Tetrahymenina</taxon>
        <taxon>Tetrahymenidae</taxon>
        <taxon>Tetrahymena</taxon>
    </lineage>
</organism>
<dbReference type="Proteomes" id="UP000009168">
    <property type="component" value="Unassembled WGS sequence"/>
</dbReference>
<dbReference type="KEGG" id="tet:TTHERM_000151909"/>
<evidence type="ECO:0000313" key="4">
    <source>
        <dbReference type="Proteomes" id="UP000009168"/>
    </source>
</evidence>
<feature type="coiled-coil region" evidence="1">
    <location>
        <begin position="434"/>
        <end position="493"/>
    </location>
</feature>
<reference evidence="4" key="1">
    <citation type="journal article" date="2006" name="PLoS Biol.">
        <title>Macronuclear genome sequence of the ciliate Tetrahymena thermophila, a model eukaryote.</title>
        <authorList>
            <person name="Eisen J.A."/>
            <person name="Coyne R.S."/>
            <person name="Wu M."/>
            <person name="Wu D."/>
            <person name="Thiagarajan M."/>
            <person name="Wortman J.R."/>
            <person name="Badger J.H."/>
            <person name="Ren Q."/>
            <person name="Amedeo P."/>
            <person name="Jones K.M."/>
            <person name="Tallon L.J."/>
            <person name="Delcher A.L."/>
            <person name="Salzberg S.L."/>
            <person name="Silva J.C."/>
            <person name="Haas B.J."/>
            <person name="Majoros W.H."/>
            <person name="Farzad M."/>
            <person name="Carlton J.M."/>
            <person name="Smith R.K. Jr."/>
            <person name="Garg J."/>
            <person name="Pearlman R.E."/>
            <person name="Karrer K.M."/>
            <person name="Sun L."/>
            <person name="Manning G."/>
            <person name="Elde N.C."/>
            <person name="Turkewitz A.P."/>
            <person name="Asai D.J."/>
            <person name="Wilkes D.E."/>
            <person name="Wang Y."/>
            <person name="Cai H."/>
            <person name="Collins K."/>
            <person name="Stewart B.A."/>
            <person name="Lee S.R."/>
            <person name="Wilamowska K."/>
            <person name="Weinberg Z."/>
            <person name="Ruzzo W.L."/>
            <person name="Wloga D."/>
            <person name="Gaertig J."/>
            <person name="Frankel J."/>
            <person name="Tsao C.-C."/>
            <person name="Gorovsky M.A."/>
            <person name="Keeling P.J."/>
            <person name="Waller R.F."/>
            <person name="Patron N.J."/>
            <person name="Cherry J.M."/>
            <person name="Stover N.A."/>
            <person name="Krieger C.J."/>
            <person name="del Toro C."/>
            <person name="Ryder H.F."/>
            <person name="Williamson S.C."/>
            <person name="Barbeau R.A."/>
            <person name="Hamilton E.P."/>
            <person name="Orias E."/>
        </authorList>
    </citation>
    <scope>NUCLEOTIDE SEQUENCE [LARGE SCALE GENOMIC DNA]</scope>
    <source>
        <strain evidence="4">SB210</strain>
    </source>
</reference>
<proteinExistence type="predicted"/>
<dbReference type="EMBL" id="GG662603">
    <property type="protein sequence ID" value="EWS73055.1"/>
    <property type="molecule type" value="Genomic_DNA"/>
</dbReference>